<dbReference type="RefSeq" id="XP_013406000.1">
    <property type="nucleotide sequence ID" value="XM_013550546.1"/>
</dbReference>
<dbReference type="GO" id="GO:1902495">
    <property type="term" value="C:transmembrane transporter complex"/>
    <property type="evidence" value="ECO:0007669"/>
    <property type="project" value="TreeGrafter"/>
</dbReference>
<dbReference type="PROSITE" id="PS50297">
    <property type="entry name" value="ANK_REP_REGION"/>
    <property type="match status" value="12"/>
</dbReference>
<evidence type="ECO:0000256" key="4">
    <source>
        <dbReference type="ARBA" id="ARBA00022692"/>
    </source>
</evidence>
<comment type="subcellular location">
    <subcellularLocation>
        <location evidence="1">Membrane</location>
        <topology evidence="1">Multi-pass membrane protein</topology>
    </subcellularLocation>
</comment>
<feature type="repeat" description="ANK" evidence="11">
    <location>
        <begin position="454"/>
        <end position="486"/>
    </location>
</feature>
<feature type="repeat" description="ANK" evidence="11">
    <location>
        <begin position="84"/>
        <end position="116"/>
    </location>
</feature>
<dbReference type="OrthoDB" id="1661883at2759"/>
<feature type="repeat" description="ANK" evidence="11">
    <location>
        <begin position="590"/>
        <end position="622"/>
    </location>
</feature>
<dbReference type="Pfam" id="PF00520">
    <property type="entry name" value="Ion_trans"/>
    <property type="match status" value="1"/>
</dbReference>
<dbReference type="SUPFAM" id="SSF48403">
    <property type="entry name" value="Ankyrin repeat"/>
    <property type="match status" value="3"/>
</dbReference>
<dbReference type="InterPro" id="IPR005821">
    <property type="entry name" value="Ion_trans_dom"/>
</dbReference>
<feature type="transmembrane region" description="Helical" evidence="13">
    <location>
        <begin position="1102"/>
        <end position="1127"/>
    </location>
</feature>
<dbReference type="AlphaFoldDB" id="A0A1S3J6I3"/>
<keyword evidence="2" id="KW-0813">Transport</keyword>
<dbReference type="KEGG" id="lak:106170600"/>
<name>A0A1S3J6I3_LINAN</name>
<evidence type="ECO:0000259" key="14">
    <source>
        <dbReference type="Pfam" id="PF00520"/>
    </source>
</evidence>
<keyword evidence="16" id="KW-0675">Receptor</keyword>
<keyword evidence="5" id="KW-0677">Repeat</keyword>
<evidence type="ECO:0000256" key="1">
    <source>
        <dbReference type="ARBA" id="ARBA00004141"/>
    </source>
</evidence>
<keyword evidence="7 11" id="KW-0040">ANK repeat</keyword>
<sequence length="1266" mass="142533">MPRGSVDFFVPEGEPDGASKRSVPQHGRDNMEMSTNIGLRRVESMETLNLTLHQCARDGNPDKLRRLLDYLGNVKKKINAHDENKLSPLHYAARYNHFEAVRILVERGADVNNKGEDDLTPLHFAARFKRMKRIKSTDSLDEVEGSSAPLTPSSEATVETAVSNEEEGADGENVPNGATPYISIVNVRADEEEMDEAPEEKQVEPPKPKKIVREEVTSDDELDNQPSVVKYLVERGAKVNAQDYYGLTPLHFAAMRGNDLVSRELLSVRGIDIEATDKQQMTALHLAATHSCVEVSQILIEAGANLRCIDDELSTPLHLAAEEGNIKIVRMLFEAGQKKDGWVTLSQMVTDQNVEKSTALHLAVNNSHYEVAKLILEKGGDANATANNFSTPLHLASVGGDVRVVQLLLDSNARVDALNHNQETPLHKAAENDHSEVVELLLKSNADIEKRDKDNFTPLLLAACWGNPEVVKVLLRYNADPSAVDKNDKTAIFWAAEDNHVSCLQVLLGNPKVSKLIDEADRYGNTPLHIAAQLGHINCVKLLMEYNAMMDDKNEDEQTPLHLAAMHGRTLVVRELVNRQKTIVNDEDEESNTALHLAALAGHQKVMDVLLDLGADVEARNAKGWTALDCAAYMGKVKAAKTLLEADSPIDPLDRNKVTPLHLAAKGGHTELVELLIKMGANVAQRDHDGLNCLDMAIDCNHENVAMAIVKTDKWEEAMKNQIADVTKGLVRDTPLRKLIRKMPDVAEKVFNNCMKPNMTNLEHKDCEITFNYEYLDDMYADWGEKGTSDAGSSSGSIYDEDTHIIKPDVRPYSKDSRILKKNHPLQIMVSSKREDLLSHPLVSSLLKHKWHKFGAAFYYINLIFYCVFLTFLTGYMLVHEPPYMLVNYTAWNGTDIYTVSCQELASFGLHQPVQYPIAFLLFGTIGKWIVLALAVLTLVRELFQICYSKLNYLNVENFIEWLIYVPAILLVIDWDSCQMSNPQIRHPWQWNVGAIALFLAWIELLLFIRKLPRFGIYVVMFTDILWTFCQFFLVFVLFIVAFGLTFHVLLKNQAPFSSPARSLLKTAVMMIGEFEFDTQYTTEITPEGQNMHSDQVYYEGVTYAIFILFLVLMSILIMNLLVGLAVDDIKAVQDQAVLKRLAMQIDLALDVENQIPGFLRRRMVIKQEALKPNQQSWFTKDKSLTSASIAQALQPELDRMDYIEEQQELTRTDIWKLKGQVKALKSSTDRIETMMTALMKHNEINWEEEDDVDDQDELNLASLGI</sequence>
<evidence type="ECO:0000256" key="5">
    <source>
        <dbReference type="ARBA" id="ARBA00022737"/>
    </source>
</evidence>
<dbReference type="Gene3D" id="1.25.40.20">
    <property type="entry name" value="Ankyrin repeat-containing domain"/>
    <property type="match status" value="8"/>
</dbReference>
<feature type="repeat" description="ANK" evidence="11">
    <location>
        <begin position="556"/>
        <end position="588"/>
    </location>
</feature>
<feature type="transmembrane region" description="Helical" evidence="13">
    <location>
        <begin position="952"/>
        <end position="973"/>
    </location>
</feature>
<evidence type="ECO:0000256" key="7">
    <source>
        <dbReference type="ARBA" id="ARBA00023043"/>
    </source>
</evidence>
<dbReference type="PRINTS" id="PR01415">
    <property type="entry name" value="ANKYRIN"/>
</dbReference>
<dbReference type="InterPro" id="IPR036770">
    <property type="entry name" value="Ankyrin_rpt-contain_sf"/>
</dbReference>
<dbReference type="PANTHER" id="PTHR47143">
    <property type="entry name" value="TRANSIENT RECEPTOR POTENTIAL CATION CHANNEL PROTEIN PAINLESS"/>
    <property type="match status" value="1"/>
</dbReference>
<feature type="repeat" description="ANK" evidence="11">
    <location>
        <begin position="523"/>
        <end position="555"/>
    </location>
</feature>
<organism evidence="15 16">
    <name type="scientific">Lingula anatina</name>
    <name type="common">Brachiopod</name>
    <name type="synonym">Lingula unguis</name>
    <dbReference type="NCBI Taxonomy" id="7574"/>
    <lineage>
        <taxon>Eukaryota</taxon>
        <taxon>Metazoa</taxon>
        <taxon>Spiralia</taxon>
        <taxon>Lophotrochozoa</taxon>
        <taxon>Brachiopoda</taxon>
        <taxon>Linguliformea</taxon>
        <taxon>Lingulata</taxon>
        <taxon>Lingulida</taxon>
        <taxon>Linguloidea</taxon>
        <taxon>Lingulidae</taxon>
        <taxon>Lingula</taxon>
    </lineage>
</organism>
<feature type="repeat" description="ANK" evidence="11">
    <location>
        <begin position="656"/>
        <end position="688"/>
    </location>
</feature>
<feature type="repeat" description="ANK" evidence="11">
    <location>
        <begin position="355"/>
        <end position="387"/>
    </location>
</feature>
<feature type="transmembrane region" description="Helical" evidence="13">
    <location>
        <begin position="1025"/>
        <end position="1051"/>
    </location>
</feature>
<dbReference type="Pfam" id="PF13637">
    <property type="entry name" value="Ank_4"/>
    <property type="match status" value="2"/>
</dbReference>
<dbReference type="Pfam" id="PF00023">
    <property type="entry name" value="Ank"/>
    <property type="match status" value="2"/>
</dbReference>
<keyword evidence="10" id="KW-0407">Ion channel</keyword>
<feature type="repeat" description="ANK" evidence="11">
    <location>
        <begin position="245"/>
        <end position="278"/>
    </location>
</feature>
<reference evidence="16" key="1">
    <citation type="submission" date="2025-08" db="UniProtKB">
        <authorList>
            <consortium name="RefSeq"/>
        </authorList>
    </citation>
    <scope>IDENTIFICATION</scope>
    <source>
        <tissue evidence="16">Gonads</tissue>
    </source>
</reference>
<evidence type="ECO:0000256" key="12">
    <source>
        <dbReference type="SAM" id="MobiDB-lite"/>
    </source>
</evidence>
<evidence type="ECO:0000256" key="11">
    <source>
        <dbReference type="PROSITE-ProRule" id="PRU00023"/>
    </source>
</evidence>
<feature type="repeat" description="ANK" evidence="11">
    <location>
        <begin position="312"/>
        <end position="336"/>
    </location>
</feature>
<accession>A0A1S3J6I3</accession>
<dbReference type="GeneID" id="106170600"/>
<evidence type="ECO:0000313" key="16">
    <source>
        <dbReference type="RefSeq" id="XP_013406000.1"/>
    </source>
</evidence>
<feature type="compositionally biased region" description="Polar residues" evidence="12">
    <location>
        <begin position="148"/>
        <end position="163"/>
    </location>
</feature>
<dbReference type="Pfam" id="PF12796">
    <property type="entry name" value="Ank_2"/>
    <property type="match status" value="4"/>
</dbReference>
<feature type="domain" description="Ion transport" evidence="14">
    <location>
        <begin position="921"/>
        <end position="1136"/>
    </location>
</feature>
<keyword evidence="9 13" id="KW-0472">Membrane</keyword>
<feature type="repeat" description="ANK" evidence="11">
    <location>
        <begin position="388"/>
        <end position="420"/>
    </location>
</feature>
<keyword evidence="3" id="KW-0716">Sensory transduction</keyword>
<evidence type="ECO:0000256" key="9">
    <source>
        <dbReference type="ARBA" id="ARBA00023136"/>
    </source>
</evidence>
<gene>
    <name evidence="16" type="primary">LOC106170600</name>
</gene>
<evidence type="ECO:0000256" key="3">
    <source>
        <dbReference type="ARBA" id="ARBA00022606"/>
    </source>
</evidence>
<dbReference type="InterPro" id="IPR052076">
    <property type="entry name" value="TRP_cation_channel"/>
</dbReference>
<proteinExistence type="predicted"/>
<keyword evidence="6 13" id="KW-1133">Transmembrane helix</keyword>
<dbReference type="GO" id="GO:0005216">
    <property type="term" value="F:monoatomic ion channel activity"/>
    <property type="evidence" value="ECO:0007669"/>
    <property type="project" value="InterPro"/>
</dbReference>
<keyword evidence="15" id="KW-1185">Reference proteome</keyword>
<feature type="transmembrane region" description="Helical" evidence="13">
    <location>
        <begin position="993"/>
        <end position="1013"/>
    </location>
</feature>
<protein>
    <submittedName>
        <fullName evidence="16">Transient receptor potential cation channel subfamily A member 1 homolog isoform X1</fullName>
    </submittedName>
</protein>
<feature type="repeat" description="ANK" evidence="11">
    <location>
        <begin position="421"/>
        <end position="453"/>
    </location>
</feature>
<feature type="region of interest" description="Disordered" evidence="12">
    <location>
        <begin position="136"/>
        <end position="179"/>
    </location>
</feature>
<feature type="repeat" description="ANK" evidence="11">
    <location>
        <begin position="279"/>
        <end position="311"/>
    </location>
</feature>
<evidence type="ECO:0000256" key="6">
    <source>
        <dbReference type="ARBA" id="ARBA00022989"/>
    </source>
</evidence>
<keyword evidence="8" id="KW-0406">Ion transport</keyword>
<dbReference type="InParanoid" id="A0A1S3J6I3"/>
<evidence type="ECO:0000313" key="15">
    <source>
        <dbReference type="Proteomes" id="UP000085678"/>
    </source>
</evidence>
<evidence type="ECO:0000256" key="8">
    <source>
        <dbReference type="ARBA" id="ARBA00023065"/>
    </source>
</evidence>
<dbReference type="Proteomes" id="UP000085678">
    <property type="component" value="Unplaced"/>
</dbReference>
<feature type="transmembrane region" description="Helical" evidence="13">
    <location>
        <begin position="918"/>
        <end position="940"/>
    </location>
</feature>
<feature type="transmembrane region" description="Helical" evidence="13">
    <location>
        <begin position="857"/>
        <end position="879"/>
    </location>
</feature>
<dbReference type="PANTHER" id="PTHR47143:SF3">
    <property type="entry name" value="PWWP DOMAIN-CONTAINING PROTEIN"/>
    <property type="match status" value="1"/>
</dbReference>
<feature type="region of interest" description="Disordered" evidence="12">
    <location>
        <begin position="1"/>
        <end position="31"/>
    </location>
</feature>
<dbReference type="InterPro" id="IPR002110">
    <property type="entry name" value="Ankyrin_rpt"/>
</dbReference>
<evidence type="ECO:0000256" key="13">
    <source>
        <dbReference type="SAM" id="Phobius"/>
    </source>
</evidence>
<evidence type="ECO:0000256" key="2">
    <source>
        <dbReference type="ARBA" id="ARBA00022448"/>
    </source>
</evidence>
<keyword evidence="4 13" id="KW-0812">Transmembrane</keyword>
<dbReference type="PROSITE" id="PS50088">
    <property type="entry name" value="ANK_REPEAT"/>
    <property type="match status" value="13"/>
</dbReference>
<dbReference type="SMART" id="SM00248">
    <property type="entry name" value="ANK"/>
    <property type="match status" value="16"/>
</dbReference>
<evidence type="ECO:0000256" key="10">
    <source>
        <dbReference type="ARBA" id="ARBA00023303"/>
    </source>
</evidence>
<feature type="repeat" description="ANK" evidence="11">
    <location>
        <begin position="623"/>
        <end position="655"/>
    </location>
</feature>